<dbReference type="RefSeq" id="WP_034570138.1">
    <property type="nucleotide sequence ID" value="NZ_JRMP02000001.1"/>
</dbReference>
<evidence type="ECO:0000256" key="5">
    <source>
        <dbReference type="ARBA" id="ARBA00022723"/>
    </source>
</evidence>
<proteinExistence type="inferred from homology"/>
<dbReference type="InterPro" id="IPR002646">
    <property type="entry name" value="PolA_pol_head_dom"/>
</dbReference>
<organism evidence="10 11">
    <name type="scientific">Helicobacter saguini</name>
    <dbReference type="NCBI Taxonomy" id="1548018"/>
    <lineage>
        <taxon>Bacteria</taxon>
        <taxon>Pseudomonadati</taxon>
        <taxon>Campylobacterota</taxon>
        <taxon>Epsilonproteobacteria</taxon>
        <taxon>Campylobacterales</taxon>
        <taxon>Helicobacteraceae</taxon>
        <taxon>Helicobacter</taxon>
    </lineage>
</organism>
<reference evidence="10 11" key="2">
    <citation type="journal article" date="2016" name="Infect. Immun.">
        <title>Helicobacter saguini, a Novel Helicobacter Isolated from Cotton-Top Tamarins with Ulcerative Colitis, Has Proinflammatory Properties and Induces Typhlocolitis and Dysplasia in Gnotobiotic IL-10-/- Mice.</title>
        <authorList>
            <person name="Shen Z."/>
            <person name="Mannion A."/>
            <person name="Whary M.T."/>
            <person name="Muthupalani S."/>
            <person name="Sheh A."/>
            <person name="Feng Y."/>
            <person name="Gong G."/>
            <person name="Vandamme P."/>
            <person name="Holcombe H.R."/>
            <person name="Paster B.J."/>
            <person name="Fox J.G."/>
        </authorList>
    </citation>
    <scope>NUCLEOTIDE SEQUENCE [LARGE SCALE GENOMIC DNA]</scope>
    <source>
        <strain evidence="10 11">MIT 97-6194</strain>
    </source>
</reference>
<feature type="domain" description="Poly A polymerase head" evidence="8">
    <location>
        <begin position="27"/>
        <end position="132"/>
    </location>
</feature>
<evidence type="ECO:0000256" key="4">
    <source>
        <dbReference type="ARBA" id="ARBA00022695"/>
    </source>
</evidence>
<dbReference type="GO" id="GO:0016779">
    <property type="term" value="F:nucleotidyltransferase activity"/>
    <property type="evidence" value="ECO:0007669"/>
    <property type="project" value="UniProtKB-KW"/>
</dbReference>
<dbReference type="GO" id="GO:0046872">
    <property type="term" value="F:metal ion binding"/>
    <property type="evidence" value="ECO:0007669"/>
    <property type="project" value="UniProtKB-KW"/>
</dbReference>
<dbReference type="GO" id="GO:0000049">
    <property type="term" value="F:tRNA binding"/>
    <property type="evidence" value="ECO:0007669"/>
    <property type="project" value="TreeGrafter"/>
</dbReference>
<dbReference type="EMBL" id="JRMP02000001">
    <property type="protein sequence ID" value="TLD95924.1"/>
    <property type="molecule type" value="Genomic_DNA"/>
</dbReference>
<protein>
    <recommendedName>
        <fullName evidence="8">Poly A polymerase head domain-containing protein</fullName>
    </recommendedName>
</protein>
<dbReference type="SUPFAM" id="SSF81301">
    <property type="entry name" value="Nucleotidyltransferase"/>
    <property type="match status" value="1"/>
</dbReference>
<evidence type="ECO:0000313" key="12">
    <source>
        <dbReference type="Proteomes" id="UP000477070"/>
    </source>
</evidence>
<sequence>MLKQTIKIPCSLKEIIKIIESNGFQGFIVGGCVRDILIGIQPKDWDIATNALPCQIKEIFKDNKQFNIFDIGEIYGTLGLFDRVYKVMFEITTYRIDDKYNDFRRPSNVKFTTSLKQDLNRRDFTINALAAKIC</sequence>
<dbReference type="Pfam" id="PF01743">
    <property type="entry name" value="PolyA_pol"/>
    <property type="match status" value="1"/>
</dbReference>
<dbReference type="Gene3D" id="3.30.460.10">
    <property type="entry name" value="Beta Polymerase, domain 2"/>
    <property type="match status" value="1"/>
</dbReference>
<keyword evidence="4" id="KW-0548">Nucleotidyltransferase</keyword>
<evidence type="ECO:0000256" key="6">
    <source>
        <dbReference type="ARBA" id="ARBA00022842"/>
    </source>
</evidence>
<dbReference type="GO" id="GO:0008033">
    <property type="term" value="P:tRNA processing"/>
    <property type="evidence" value="ECO:0007669"/>
    <property type="project" value="UniProtKB-KW"/>
</dbReference>
<comment type="caution">
    <text evidence="10">The sequence shown here is derived from an EMBL/GenBank/DDBJ whole genome shotgun (WGS) entry which is preliminary data.</text>
</comment>
<keyword evidence="2 7" id="KW-0808">Transferase</keyword>
<dbReference type="InterPro" id="IPR043519">
    <property type="entry name" value="NT_sf"/>
</dbReference>
<reference evidence="10" key="3">
    <citation type="submission" date="2018-04" db="EMBL/GenBank/DDBJ databases">
        <authorList>
            <person name="Sheh A."/>
            <person name="Shen Z."/>
            <person name="Mannion A.J."/>
            <person name="Fox J.G."/>
        </authorList>
    </citation>
    <scope>NUCLEOTIDE SEQUENCE</scope>
    <source>
        <strain evidence="10">MIT 97-6194</strain>
    </source>
</reference>
<keyword evidence="7" id="KW-0694">RNA-binding</keyword>
<comment type="cofactor">
    <cofactor evidence="1">
        <name>Mg(2+)</name>
        <dbReference type="ChEBI" id="CHEBI:18420"/>
    </cofactor>
</comment>
<dbReference type="Proteomes" id="UP000029714">
    <property type="component" value="Unassembled WGS sequence"/>
</dbReference>
<keyword evidence="5" id="KW-0479">Metal-binding</keyword>
<dbReference type="PANTHER" id="PTHR46173">
    <property type="entry name" value="CCA TRNA NUCLEOTIDYLTRANSFERASE 1, MITOCHONDRIAL"/>
    <property type="match status" value="1"/>
</dbReference>
<gene>
    <name evidence="9" type="ORF">DCO61_00425</name>
    <name evidence="10" type="ORF">LS64_000740</name>
</gene>
<evidence type="ECO:0000313" key="11">
    <source>
        <dbReference type="Proteomes" id="UP000029714"/>
    </source>
</evidence>
<dbReference type="PANTHER" id="PTHR46173:SF1">
    <property type="entry name" value="CCA TRNA NUCLEOTIDYLTRANSFERASE 1, MITOCHONDRIAL"/>
    <property type="match status" value="1"/>
</dbReference>
<dbReference type="STRING" id="1548018.LS64_02445"/>
<dbReference type="PROSITE" id="PS51257">
    <property type="entry name" value="PROKAR_LIPOPROTEIN"/>
    <property type="match status" value="1"/>
</dbReference>
<dbReference type="OrthoDB" id="9805698at2"/>
<reference evidence="9 12" key="4">
    <citation type="submission" date="2019-12" db="EMBL/GenBank/DDBJ databases">
        <title>Multi-Generational Helicobacter saguini Isolates.</title>
        <authorList>
            <person name="Mannion A."/>
            <person name="Shen Z."/>
            <person name="Fox J.G."/>
        </authorList>
    </citation>
    <scope>NUCLEOTIDE SEQUENCE [LARGE SCALE GENOMIC DNA]</scope>
    <source>
        <strain evidence="9">16-048</strain>
        <strain evidence="12">16-048 (F4)</strain>
    </source>
</reference>
<name>A0A347VQV3_9HELI</name>
<dbReference type="Proteomes" id="UP000477070">
    <property type="component" value="Unassembled WGS sequence"/>
</dbReference>
<keyword evidence="6" id="KW-0460">Magnesium</keyword>
<comment type="similarity">
    <text evidence="7">Belongs to the tRNA nucleotidyltransferase/poly(A) polymerase family.</text>
</comment>
<dbReference type="InterPro" id="IPR050264">
    <property type="entry name" value="Bact_CCA-adding_enz_type3_sf"/>
</dbReference>
<keyword evidence="3" id="KW-0819">tRNA processing</keyword>
<evidence type="ECO:0000313" key="10">
    <source>
        <dbReference type="EMBL" id="TLD95924.1"/>
    </source>
</evidence>
<accession>A0A347VQV3</accession>
<evidence type="ECO:0000259" key="8">
    <source>
        <dbReference type="Pfam" id="PF01743"/>
    </source>
</evidence>
<evidence type="ECO:0000256" key="3">
    <source>
        <dbReference type="ARBA" id="ARBA00022694"/>
    </source>
</evidence>
<evidence type="ECO:0000313" key="9">
    <source>
        <dbReference type="EMBL" id="MWV68535.1"/>
    </source>
</evidence>
<dbReference type="CDD" id="cd05398">
    <property type="entry name" value="NT_ClassII-CCAase"/>
    <property type="match status" value="1"/>
</dbReference>
<dbReference type="AlphaFoldDB" id="A0A347VQV3"/>
<dbReference type="EMBL" id="QBIU01000001">
    <property type="protein sequence ID" value="MWV68535.1"/>
    <property type="molecule type" value="Genomic_DNA"/>
</dbReference>
<reference evidence="10 11" key="1">
    <citation type="journal article" date="2014" name="Genome Announc.">
        <title>Draft genome sequences of eight enterohepatic helicobacter species isolated from both laboratory and wild rodents.</title>
        <authorList>
            <person name="Sheh A."/>
            <person name="Shen Z."/>
            <person name="Fox J.G."/>
        </authorList>
    </citation>
    <scope>NUCLEOTIDE SEQUENCE [LARGE SCALE GENOMIC DNA]</scope>
    <source>
        <strain evidence="10 11">MIT 97-6194</strain>
    </source>
</reference>
<keyword evidence="11" id="KW-1185">Reference proteome</keyword>
<evidence type="ECO:0000256" key="1">
    <source>
        <dbReference type="ARBA" id="ARBA00001946"/>
    </source>
</evidence>
<evidence type="ECO:0000256" key="7">
    <source>
        <dbReference type="RuleBase" id="RU003953"/>
    </source>
</evidence>
<evidence type="ECO:0000256" key="2">
    <source>
        <dbReference type="ARBA" id="ARBA00022679"/>
    </source>
</evidence>